<accession>A0ABY7K822</accession>
<sequence length="603" mass="64887">MTDGEQDAQVFGRALHERRTRAGLSLADLASLVHFSRGFLSRIENGHRRVSRDLAELCDTVLDAHGELAALATDPGQDTPRKPRDAARRRPPSGGPARRPAPASGAGAGRFGAEFQRLLDRGDQRYLAGRMEEADEHYRTAHRLAEGDPEARATAAVRLARRWSDPGRVDHELLHLLNGSLAALAGAEGPLAAGLRLQLNAHLAKKLSMGISEDTAWPPAGPSRGAELARRTLDGLTPTVDDDTRCEVLTECRWGLYDFAPAAKCLSLSLQLLDCSMRDVPPYFRGEALIALAIDQLRVGRVHGASGTRAQHARHAARTRSTLARWQQCTLGTLFDLWSGRFDSASDWIFGESRTIVAGLEADLSVPADTLSQTRLGQAYWLLRERGRMADLFSSELAGGVEQHGYFPVWRAGLAFALCEVGEHGQAADRLLALARESEGFTRMPPDGWTVPALFLLAEVCAALDARGGHEAALAEAVPALRTRLARVPQGLALAGWPVVLLGPTDRAMGLLDLVAGEPVAALGRFRQAERLVVGSSAPHTARARAEQARALLRLSPGRRDTDPAPLLRSALATAESLGMESLAVQCRALLEQGPDRPAATSA</sequence>
<proteinExistence type="predicted"/>
<dbReference type="RefSeq" id="WP_269658196.1">
    <property type="nucleotide sequence ID" value="NZ_CP114413.1"/>
</dbReference>
<dbReference type="Pfam" id="PF13560">
    <property type="entry name" value="HTH_31"/>
    <property type="match status" value="1"/>
</dbReference>
<protein>
    <submittedName>
        <fullName evidence="3">Helix-turn-helix domain-containing protein</fullName>
    </submittedName>
</protein>
<organism evidence="3 4">
    <name type="scientific">Streptomyces cinnabarinus</name>
    <dbReference type="NCBI Taxonomy" id="67287"/>
    <lineage>
        <taxon>Bacteria</taxon>
        <taxon>Bacillati</taxon>
        <taxon>Actinomycetota</taxon>
        <taxon>Actinomycetes</taxon>
        <taxon>Kitasatosporales</taxon>
        <taxon>Streptomycetaceae</taxon>
        <taxon>Streptomyces</taxon>
    </lineage>
</organism>
<name>A0ABY7K822_9ACTN</name>
<dbReference type="SUPFAM" id="SSF47413">
    <property type="entry name" value="lambda repressor-like DNA-binding domains"/>
    <property type="match status" value="1"/>
</dbReference>
<feature type="compositionally biased region" description="Basic and acidic residues" evidence="1">
    <location>
        <begin position="79"/>
        <end position="88"/>
    </location>
</feature>
<evidence type="ECO:0000313" key="3">
    <source>
        <dbReference type="EMBL" id="WAZ20529.1"/>
    </source>
</evidence>
<feature type="domain" description="HTH cro/C1-type" evidence="2">
    <location>
        <begin position="15"/>
        <end position="68"/>
    </location>
</feature>
<feature type="compositionally biased region" description="Low complexity" evidence="1">
    <location>
        <begin position="95"/>
        <end position="105"/>
    </location>
</feature>
<dbReference type="CDD" id="cd00093">
    <property type="entry name" value="HTH_XRE"/>
    <property type="match status" value="1"/>
</dbReference>
<dbReference type="SMART" id="SM00530">
    <property type="entry name" value="HTH_XRE"/>
    <property type="match status" value="1"/>
</dbReference>
<dbReference type="EMBL" id="CP114413">
    <property type="protein sequence ID" value="WAZ20529.1"/>
    <property type="molecule type" value="Genomic_DNA"/>
</dbReference>
<feature type="region of interest" description="Disordered" evidence="1">
    <location>
        <begin position="69"/>
        <end position="108"/>
    </location>
</feature>
<evidence type="ECO:0000259" key="2">
    <source>
        <dbReference type="PROSITE" id="PS50943"/>
    </source>
</evidence>
<dbReference type="InterPro" id="IPR010982">
    <property type="entry name" value="Lambda_DNA-bd_dom_sf"/>
</dbReference>
<reference evidence="3" key="1">
    <citation type="submission" date="2022-12" db="EMBL/GenBank/DDBJ databases">
        <authorList>
            <person name="Ruckert C."/>
            <person name="Busche T."/>
            <person name="Kalinowski J."/>
            <person name="Wittmann C."/>
        </authorList>
    </citation>
    <scope>NUCLEOTIDE SEQUENCE</scope>
    <source>
        <strain evidence="3">DSM 40467</strain>
    </source>
</reference>
<gene>
    <name evidence="3" type="ORF">STRCI_001652</name>
</gene>
<dbReference type="Gene3D" id="1.10.260.40">
    <property type="entry name" value="lambda repressor-like DNA-binding domains"/>
    <property type="match status" value="1"/>
</dbReference>
<keyword evidence="4" id="KW-1185">Reference proteome</keyword>
<dbReference type="InterPro" id="IPR001387">
    <property type="entry name" value="Cro/C1-type_HTH"/>
</dbReference>
<evidence type="ECO:0000313" key="4">
    <source>
        <dbReference type="Proteomes" id="UP001164439"/>
    </source>
</evidence>
<dbReference type="Proteomes" id="UP001164439">
    <property type="component" value="Chromosome"/>
</dbReference>
<evidence type="ECO:0000256" key="1">
    <source>
        <dbReference type="SAM" id="MobiDB-lite"/>
    </source>
</evidence>
<dbReference type="PROSITE" id="PS50943">
    <property type="entry name" value="HTH_CROC1"/>
    <property type="match status" value="1"/>
</dbReference>